<evidence type="ECO:0000313" key="3">
    <source>
        <dbReference type="Proteomes" id="UP000000600"/>
    </source>
</evidence>
<keyword evidence="3" id="KW-1185">Reference proteome</keyword>
<sequence length="166" mass="19362">MYVLSNTRNKLKFSLVLLSKVKSVHFYLLMSFTTISYLSYYWQNITQGYLNYLESRLKEQQKKSEPKVPITGSSIVINEVLRKESINKMLGELIARIDNKESTQHNVAKQMCKLGNLSFLYDKTFVLTKDLLIQQVFNNDEIFVKLRDLLIKVLNDQKSLSGYFGM</sequence>
<dbReference type="EMBL" id="CT868680">
    <property type="protein sequence ID" value="CAK94968.1"/>
    <property type="molecule type" value="Genomic_DNA"/>
</dbReference>
<protein>
    <submittedName>
        <fullName evidence="2">Uncharacterized protein</fullName>
    </submittedName>
</protein>
<dbReference type="RefSeq" id="XP_001462341.1">
    <property type="nucleotide sequence ID" value="XM_001462304.1"/>
</dbReference>
<dbReference type="KEGG" id="ptm:GSPATT00027295001"/>
<keyword evidence="1" id="KW-1133">Transmembrane helix</keyword>
<dbReference type="HOGENOM" id="CLU_1605914_0_0_1"/>
<keyword evidence="1" id="KW-0472">Membrane</keyword>
<dbReference type="AlphaFoldDB" id="A0EI27"/>
<dbReference type="GeneID" id="5048126"/>
<gene>
    <name evidence="2" type="ORF">GSPATT00027295001</name>
</gene>
<dbReference type="OrthoDB" id="10328165at2759"/>
<evidence type="ECO:0000313" key="2">
    <source>
        <dbReference type="EMBL" id="CAK94968.1"/>
    </source>
</evidence>
<feature type="transmembrane region" description="Helical" evidence="1">
    <location>
        <begin position="24"/>
        <end position="42"/>
    </location>
</feature>
<reference evidence="2 3" key="1">
    <citation type="journal article" date="2006" name="Nature">
        <title>Global trends of whole-genome duplications revealed by the ciliate Paramecium tetraurelia.</title>
        <authorList>
            <consortium name="Genoscope"/>
            <person name="Aury J.-M."/>
            <person name="Jaillon O."/>
            <person name="Duret L."/>
            <person name="Noel B."/>
            <person name="Jubin C."/>
            <person name="Porcel B.M."/>
            <person name="Segurens B."/>
            <person name="Daubin V."/>
            <person name="Anthouard V."/>
            <person name="Aiach N."/>
            <person name="Arnaiz O."/>
            <person name="Billaut A."/>
            <person name="Beisson J."/>
            <person name="Blanc I."/>
            <person name="Bouhouche K."/>
            <person name="Camara F."/>
            <person name="Duharcourt S."/>
            <person name="Guigo R."/>
            <person name="Gogendeau D."/>
            <person name="Katinka M."/>
            <person name="Keller A.-M."/>
            <person name="Kissmehl R."/>
            <person name="Klotz C."/>
            <person name="Koll F."/>
            <person name="Le Moue A."/>
            <person name="Lepere C."/>
            <person name="Malinsky S."/>
            <person name="Nowacki M."/>
            <person name="Nowak J.K."/>
            <person name="Plattner H."/>
            <person name="Poulain J."/>
            <person name="Ruiz F."/>
            <person name="Serrano V."/>
            <person name="Zagulski M."/>
            <person name="Dessen P."/>
            <person name="Betermier M."/>
            <person name="Weissenbach J."/>
            <person name="Scarpelli C."/>
            <person name="Schachter V."/>
            <person name="Sperling L."/>
            <person name="Meyer E."/>
            <person name="Cohen J."/>
            <person name="Wincker P."/>
        </authorList>
    </citation>
    <scope>NUCLEOTIDE SEQUENCE [LARGE SCALE GENOMIC DNA]</scope>
    <source>
        <strain evidence="2 3">Stock d4-2</strain>
    </source>
</reference>
<name>A0EI27_PARTE</name>
<proteinExistence type="predicted"/>
<accession>A0EI27</accession>
<dbReference type="InParanoid" id="A0EI27"/>
<evidence type="ECO:0000256" key="1">
    <source>
        <dbReference type="SAM" id="Phobius"/>
    </source>
</evidence>
<keyword evidence="1" id="KW-0812">Transmembrane</keyword>
<dbReference type="Proteomes" id="UP000000600">
    <property type="component" value="Unassembled WGS sequence"/>
</dbReference>
<organism evidence="2 3">
    <name type="scientific">Paramecium tetraurelia</name>
    <dbReference type="NCBI Taxonomy" id="5888"/>
    <lineage>
        <taxon>Eukaryota</taxon>
        <taxon>Sar</taxon>
        <taxon>Alveolata</taxon>
        <taxon>Ciliophora</taxon>
        <taxon>Intramacronucleata</taxon>
        <taxon>Oligohymenophorea</taxon>
        <taxon>Peniculida</taxon>
        <taxon>Parameciidae</taxon>
        <taxon>Paramecium</taxon>
    </lineage>
</organism>